<gene>
    <name evidence="11" type="ORF">N7492_003563</name>
</gene>
<dbReference type="EC" id="2.4.2.1" evidence="8"/>
<keyword evidence="5 8" id="KW-0328">Glycosyltransferase</keyword>
<dbReference type="InterPro" id="IPR018099">
    <property type="entry name" value="Purine_phosphorylase-2_CS"/>
</dbReference>
<dbReference type="PROSITE" id="PS01240">
    <property type="entry name" value="PNP_MTAP_2"/>
    <property type="match status" value="1"/>
</dbReference>
<dbReference type="NCBIfam" id="TIGR01700">
    <property type="entry name" value="PNPH"/>
    <property type="match status" value="1"/>
</dbReference>
<dbReference type="OrthoDB" id="10261782at2759"/>
<dbReference type="Proteomes" id="UP001146351">
    <property type="component" value="Unassembled WGS sequence"/>
</dbReference>
<dbReference type="PIRSF" id="PIRSF000477">
    <property type="entry name" value="PurNPase"/>
    <property type="match status" value="1"/>
</dbReference>
<accession>A0A9W9LWC0</accession>
<comment type="subunit">
    <text evidence="4">Homotrimer.</text>
</comment>
<reference evidence="11" key="1">
    <citation type="submission" date="2022-11" db="EMBL/GenBank/DDBJ databases">
        <authorList>
            <person name="Petersen C."/>
        </authorList>
    </citation>
    <scope>NUCLEOTIDE SEQUENCE</scope>
    <source>
        <strain evidence="11">IBT 21917</strain>
    </source>
</reference>
<dbReference type="InterPro" id="IPR011270">
    <property type="entry name" value="Pur_Nuc_Pase_Ino/Guo-sp"/>
</dbReference>
<feature type="binding site" evidence="9">
    <location>
        <position position="38"/>
    </location>
    <ligand>
        <name>phosphate</name>
        <dbReference type="ChEBI" id="CHEBI:43474"/>
    </ligand>
</feature>
<feature type="binding site" evidence="9">
    <location>
        <begin position="92"/>
        <end position="94"/>
    </location>
    <ligand>
        <name>phosphate</name>
        <dbReference type="ChEBI" id="CHEBI:43474"/>
    </ligand>
</feature>
<dbReference type="EMBL" id="JAPQKO010000002">
    <property type="protein sequence ID" value="KAJ5180353.1"/>
    <property type="molecule type" value="Genomic_DNA"/>
</dbReference>
<evidence type="ECO:0000259" key="10">
    <source>
        <dbReference type="Pfam" id="PF01048"/>
    </source>
</evidence>
<dbReference type="SUPFAM" id="SSF53167">
    <property type="entry name" value="Purine and uridine phosphorylases"/>
    <property type="match status" value="1"/>
</dbReference>
<feature type="binding site" evidence="9">
    <location>
        <position position="254"/>
    </location>
    <ligand>
        <name>a purine D-ribonucleoside</name>
        <dbReference type="ChEBI" id="CHEBI:142355"/>
    </ligand>
</feature>
<evidence type="ECO:0000256" key="7">
    <source>
        <dbReference type="ARBA" id="ARBA00058131"/>
    </source>
</evidence>
<feature type="binding site" evidence="9">
    <location>
        <position position="231"/>
    </location>
    <ligand>
        <name>phosphate</name>
        <dbReference type="ChEBI" id="CHEBI:43474"/>
    </ligand>
</feature>
<feature type="binding site" evidence="9">
    <location>
        <position position="124"/>
    </location>
    <ligand>
        <name>phosphate</name>
        <dbReference type="ChEBI" id="CHEBI:43474"/>
    </ligand>
</feature>
<sequence>MTLTDKSTFDRATEAVAFLQSHLPETLRTPQVAIVCGSGLGGLADTVHAESKAEYDYASIPHFPRPTVAGHAGKLVFGLLGDKIPAVLMVGRAHYYEGHSMDAVTFPIRVFKQLGVDTVVLTNAAGGLNSDYQVGDIVLLNDHLFLAGLAGVHPLRGPNAEEIGVRFPPLSDAYDLDLRRQVHQAWKEVVPPQSTRKLHEGVYAFVGGPTYETRAESRMLRMLGADVVGMSTVPEIVVARHSGLRVLAFSLVTNNAVLAPVPRGDEQVFQDKEAGELSKILEEGKAGHEEVLEAGRSAALDMQKLVAHTLAGAFGAT</sequence>
<comment type="pathway">
    <text evidence="2 8">Purine metabolism; purine nucleoside salvage.</text>
</comment>
<dbReference type="FunFam" id="3.40.50.1580:FF:000004">
    <property type="entry name" value="Purine nucleoside phosphorylase"/>
    <property type="match status" value="1"/>
</dbReference>
<dbReference type="Pfam" id="PF01048">
    <property type="entry name" value="PNP_UDP_1"/>
    <property type="match status" value="1"/>
</dbReference>
<feature type="domain" description="Nucleoside phosphorylase" evidence="10">
    <location>
        <begin position="32"/>
        <end position="283"/>
    </location>
</feature>
<comment type="function">
    <text evidence="7">The purine nucleoside phosphorylases catalyze the phosphorolytic breakdown of the N-glycosidic bond in the beta-(deoxy)ribonucleoside molecules, with the formation of the corresponding free purine bases and pentose-1-phosphate. Cleaves guanosine and inosine.</text>
</comment>
<proteinExistence type="inferred from homology"/>
<dbReference type="PANTHER" id="PTHR11904">
    <property type="entry name" value="METHYLTHIOADENOSINE/PURINE NUCLEOSIDE PHOSPHORYLASE"/>
    <property type="match status" value="1"/>
</dbReference>
<dbReference type="NCBIfam" id="NF006054">
    <property type="entry name" value="PRK08202.1"/>
    <property type="match status" value="1"/>
</dbReference>
<keyword evidence="12" id="KW-1185">Reference proteome</keyword>
<dbReference type="NCBIfam" id="TIGR01697">
    <property type="entry name" value="PNPH-PUNA-XAPA"/>
    <property type="match status" value="1"/>
</dbReference>
<organism evidence="11 12">
    <name type="scientific">Penicillium capsulatum</name>
    <dbReference type="NCBI Taxonomy" id="69766"/>
    <lineage>
        <taxon>Eukaryota</taxon>
        <taxon>Fungi</taxon>
        <taxon>Dikarya</taxon>
        <taxon>Ascomycota</taxon>
        <taxon>Pezizomycotina</taxon>
        <taxon>Eurotiomycetes</taxon>
        <taxon>Eurotiomycetidae</taxon>
        <taxon>Eurotiales</taxon>
        <taxon>Aspergillaceae</taxon>
        <taxon>Penicillium</taxon>
    </lineage>
</organism>
<evidence type="ECO:0000256" key="5">
    <source>
        <dbReference type="ARBA" id="ARBA00022676"/>
    </source>
</evidence>
<evidence type="ECO:0000256" key="8">
    <source>
        <dbReference type="PIRNR" id="PIRNR000477"/>
    </source>
</evidence>
<dbReference type="GO" id="GO:0005737">
    <property type="term" value="C:cytoplasm"/>
    <property type="evidence" value="ECO:0007669"/>
    <property type="project" value="TreeGrafter"/>
</dbReference>
<evidence type="ECO:0000256" key="6">
    <source>
        <dbReference type="ARBA" id="ARBA00022679"/>
    </source>
</evidence>
<dbReference type="AlphaFoldDB" id="A0A9W9LWC0"/>
<dbReference type="Gene3D" id="3.40.50.1580">
    <property type="entry name" value="Nucleoside phosphorylase domain"/>
    <property type="match status" value="1"/>
</dbReference>
<evidence type="ECO:0000256" key="1">
    <source>
        <dbReference type="ARBA" id="ARBA00000755"/>
    </source>
</evidence>
<dbReference type="GO" id="GO:0004731">
    <property type="term" value="F:purine-nucleoside phosphorylase activity"/>
    <property type="evidence" value="ECO:0007669"/>
    <property type="project" value="UniProtKB-EC"/>
</dbReference>
<comment type="similarity">
    <text evidence="3 8">Belongs to the PNP/MTAP phosphorylase family.</text>
</comment>
<name>A0A9W9LWC0_9EURO</name>
<evidence type="ECO:0000256" key="4">
    <source>
        <dbReference type="ARBA" id="ARBA00011233"/>
    </source>
</evidence>
<evidence type="ECO:0000256" key="9">
    <source>
        <dbReference type="PIRSR" id="PIRSR000477-2"/>
    </source>
</evidence>
<comment type="caution">
    <text evidence="11">The sequence shown here is derived from an EMBL/GenBank/DDBJ whole genome shotgun (WGS) entry which is preliminary data.</text>
</comment>
<dbReference type="InterPro" id="IPR000845">
    <property type="entry name" value="Nucleoside_phosphorylase_d"/>
</dbReference>
<reference evidence="11" key="2">
    <citation type="journal article" date="2023" name="IMA Fungus">
        <title>Comparative genomic study of the Penicillium genus elucidates a diverse pangenome and 15 lateral gene transfer events.</title>
        <authorList>
            <person name="Petersen C."/>
            <person name="Sorensen T."/>
            <person name="Nielsen M.R."/>
            <person name="Sondergaard T.E."/>
            <person name="Sorensen J.L."/>
            <person name="Fitzpatrick D.A."/>
            <person name="Frisvad J.C."/>
            <person name="Nielsen K.L."/>
        </authorList>
    </citation>
    <scope>NUCLEOTIDE SEQUENCE</scope>
    <source>
        <strain evidence="11">IBT 21917</strain>
    </source>
</reference>
<protein>
    <recommendedName>
        <fullName evidence="8">Purine nucleoside phosphorylase</fullName>
        <ecNumber evidence="8">2.4.2.1</ecNumber>
    </recommendedName>
    <alternativeName>
        <fullName evidence="8">Inosine-guanosine phosphorylase</fullName>
    </alternativeName>
</protein>
<feature type="binding site" evidence="9">
    <location>
        <position position="71"/>
    </location>
    <ligand>
        <name>phosphate</name>
        <dbReference type="ChEBI" id="CHEBI:43474"/>
    </ligand>
</feature>
<evidence type="ECO:0000313" key="12">
    <source>
        <dbReference type="Proteomes" id="UP001146351"/>
    </source>
</evidence>
<evidence type="ECO:0000256" key="3">
    <source>
        <dbReference type="ARBA" id="ARBA00006751"/>
    </source>
</evidence>
<dbReference type="InterPro" id="IPR011268">
    <property type="entry name" value="Purine_phosphorylase"/>
</dbReference>
<dbReference type="PANTHER" id="PTHR11904:SF9">
    <property type="entry name" value="PURINE NUCLEOSIDE PHOSPHORYLASE-RELATED"/>
    <property type="match status" value="1"/>
</dbReference>
<feature type="binding site" evidence="9">
    <location>
        <position position="212"/>
    </location>
    <ligand>
        <name>a purine D-ribonucleoside</name>
        <dbReference type="ChEBI" id="CHEBI:142355"/>
    </ligand>
</feature>
<dbReference type="InterPro" id="IPR035994">
    <property type="entry name" value="Nucleoside_phosphorylase_sf"/>
</dbReference>
<dbReference type="CDD" id="cd09009">
    <property type="entry name" value="PNP-EcPNPII_like"/>
    <property type="match status" value="1"/>
</dbReference>
<comment type="catalytic activity">
    <reaction evidence="1">
        <text>a purine D-ribonucleoside + phosphate = a purine nucleobase + alpha-D-ribose 1-phosphate</text>
        <dbReference type="Rhea" id="RHEA:19805"/>
        <dbReference type="ChEBI" id="CHEBI:26386"/>
        <dbReference type="ChEBI" id="CHEBI:43474"/>
        <dbReference type="ChEBI" id="CHEBI:57720"/>
        <dbReference type="ChEBI" id="CHEBI:142355"/>
        <dbReference type="EC" id="2.4.2.1"/>
    </reaction>
</comment>
<evidence type="ECO:0000256" key="2">
    <source>
        <dbReference type="ARBA" id="ARBA00005058"/>
    </source>
</evidence>
<dbReference type="GO" id="GO:0009116">
    <property type="term" value="P:nucleoside metabolic process"/>
    <property type="evidence" value="ECO:0007669"/>
    <property type="project" value="InterPro"/>
</dbReference>
<keyword evidence="6 8" id="KW-0808">Transferase</keyword>
<evidence type="ECO:0000313" key="11">
    <source>
        <dbReference type="EMBL" id="KAJ5180353.1"/>
    </source>
</evidence>